<dbReference type="GO" id="GO:0016851">
    <property type="term" value="F:magnesium chelatase activity"/>
    <property type="evidence" value="ECO:0007669"/>
    <property type="project" value="UniProtKB-EC"/>
</dbReference>
<keyword evidence="5" id="KW-1185">Reference proteome</keyword>
<dbReference type="PANTHER" id="PTHR11603">
    <property type="entry name" value="AAA FAMILY ATPASE"/>
    <property type="match status" value="1"/>
</dbReference>
<dbReference type="PANTHER" id="PTHR11603:SF132">
    <property type="entry name" value="C2H2-TYPE DOMAIN-CONTAINING PROTEIN"/>
    <property type="match status" value="1"/>
</dbReference>
<accession>A0A2J5I9Y2</accession>
<gene>
    <name evidence="4" type="ORF">BDW42DRAFT_616</name>
</gene>
<comment type="pathway">
    <text evidence="2">Porphyrin-containing compound metabolism.</text>
</comment>
<evidence type="ECO:0000313" key="5">
    <source>
        <dbReference type="Proteomes" id="UP000235023"/>
    </source>
</evidence>
<dbReference type="Proteomes" id="UP000235023">
    <property type="component" value="Unassembled WGS sequence"/>
</dbReference>
<evidence type="ECO:0000313" key="4">
    <source>
        <dbReference type="EMBL" id="PLN86880.1"/>
    </source>
</evidence>
<dbReference type="AlphaFoldDB" id="A0A2J5I9Y2"/>
<feature type="domain" description="ChlI/MoxR AAA lid" evidence="3">
    <location>
        <begin position="248"/>
        <end position="307"/>
    </location>
</feature>
<proteinExistence type="predicted"/>
<dbReference type="EMBL" id="KZ559496">
    <property type="protein sequence ID" value="PLN86880.1"/>
    <property type="molecule type" value="Genomic_DNA"/>
</dbReference>
<evidence type="ECO:0000256" key="2">
    <source>
        <dbReference type="ARBA" id="ARBA00023444"/>
    </source>
</evidence>
<dbReference type="EC" id="6.6.1.1" evidence="1"/>
<name>A0A2J5I9Y2_9EURO</name>
<dbReference type="InterPro" id="IPR052041">
    <property type="entry name" value="Nucleic_acid_metab_PIN/TRAM"/>
</dbReference>
<sequence length="341" mass="37738">MQDTMNDPTQIRSIAQELSDLEVAILLCRAAHGHCRIDTARDNISDVAKELALICSNTFNLSYNILDCSAGTTFDEFCVELLPSIARRRSISSKVAPELPIVDVVIATNFDHADERIQLQALELMRSKKLVTQDGIYVAPERFVFLPLVTSTTNNAQPKLNRHLNDHLIISHYHDAEDGYVYLEDDNGWISDDQMSASSVVRKFDIPVAREHPLVNLAAVEKLEETASAVMVSADLIRYHQDIVVFLRLNRAVAGGISARSNILFMKLSKFLAALHGIDYLTPSIVALAAKKVFRHRIVVADTEDDRSLQYGSDPAAVAQILAHANPDTILESVLALEAPL</sequence>
<reference evidence="5" key="1">
    <citation type="submission" date="2017-12" db="EMBL/GenBank/DDBJ databases">
        <authorList>
            <consortium name="DOE Joint Genome Institute"/>
            <person name="Mondo S.J."/>
            <person name="Kjaerbolling I."/>
            <person name="Vesth T.C."/>
            <person name="Frisvad J.C."/>
            <person name="Nybo J.L."/>
            <person name="Theobald S."/>
            <person name="Kuo A."/>
            <person name="Bowyer P."/>
            <person name="Matsuda Y."/>
            <person name="Lyhne E.K."/>
            <person name="Kogle M.E."/>
            <person name="Clum A."/>
            <person name="Lipzen A."/>
            <person name="Salamov A."/>
            <person name="Ngan C.Y."/>
            <person name="Daum C."/>
            <person name="Chiniquy J."/>
            <person name="Barry K."/>
            <person name="LaButti K."/>
            <person name="Haridas S."/>
            <person name="Simmons B.A."/>
            <person name="Magnuson J.K."/>
            <person name="Mortensen U.H."/>
            <person name="Larsen T.O."/>
            <person name="Grigoriev I.V."/>
            <person name="Baker S.E."/>
            <person name="Andersen M.R."/>
            <person name="Nordberg H.P."/>
            <person name="Cantor M.N."/>
            <person name="Hua S.X."/>
        </authorList>
    </citation>
    <scope>NUCLEOTIDE SEQUENCE [LARGE SCALE GENOMIC DNA]</scope>
    <source>
        <strain evidence="5">IBT 19404</strain>
    </source>
</reference>
<evidence type="ECO:0000259" key="3">
    <source>
        <dbReference type="Pfam" id="PF17863"/>
    </source>
</evidence>
<dbReference type="Gene3D" id="1.10.8.80">
    <property type="entry name" value="Magnesium chelatase subunit I, C-Terminal domain"/>
    <property type="match status" value="1"/>
</dbReference>
<dbReference type="OrthoDB" id="5582146at2759"/>
<dbReference type="InterPro" id="IPR041628">
    <property type="entry name" value="ChlI/MoxR_AAA_lid"/>
</dbReference>
<protein>
    <recommendedName>
        <fullName evidence="1">magnesium chelatase</fullName>
        <ecNumber evidence="1">6.6.1.1</ecNumber>
    </recommendedName>
</protein>
<dbReference type="Pfam" id="PF17863">
    <property type="entry name" value="AAA_lid_2"/>
    <property type="match status" value="1"/>
</dbReference>
<evidence type="ECO:0000256" key="1">
    <source>
        <dbReference type="ARBA" id="ARBA00012825"/>
    </source>
</evidence>
<organism evidence="4 5">
    <name type="scientific">Aspergillus taichungensis</name>
    <dbReference type="NCBI Taxonomy" id="482145"/>
    <lineage>
        <taxon>Eukaryota</taxon>
        <taxon>Fungi</taxon>
        <taxon>Dikarya</taxon>
        <taxon>Ascomycota</taxon>
        <taxon>Pezizomycotina</taxon>
        <taxon>Eurotiomycetes</taxon>
        <taxon>Eurotiomycetidae</taxon>
        <taxon>Eurotiales</taxon>
        <taxon>Aspergillaceae</taxon>
        <taxon>Aspergillus</taxon>
        <taxon>Aspergillus subgen. Circumdati</taxon>
    </lineage>
</organism>